<dbReference type="Gene3D" id="1.10.287.130">
    <property type="match status" value="1"/>
</dbReference>
<dbReference type="InterPro" id="IPR003661">
    <property type="entry name" value="HisK_dim/P_dom"/>
</dbReference>
<dbReference type="InterPro" id="IPR036097">
    <property type="entry name" value="HisK_dim/P_sf"/>
</dbReference>
<evidence type="ECO:0000313" key="13">
    <source>
        <dbReference type="EMBL" id="GGE12565.1"/>
    </source>
</evidence>
<evidence type="ECO:0000256" key="4">
    <source>
        <dbReference type="ARBA" id="ARBA00022692"/>
    </source>
</evidence>
<dbReference type="SUPFAM" id="SSF52172">
    <property type="entry name" value="CheY-like"/>
    <property type="match status" value="1"/>
</dbReference>
<dbReference type="PROSITE" id="PS50110">
    <property type="entry name" value="RESPONSE_REGULATORY"/>
    <property type="match status" value="1"/>
</dbReference>
<dbReference type="EC" id="2.7.13.3" evidence="3"/>
<dbReference type="GO" id="GO:0000155">
    <property type="term" value="F:phosphorelay sensor kinase activity"/>
    <property type="evidence" value="ECO:0007669"/>
    <property type="project" value="InterPro"/>
</dbReference>
<dbReference type="GO" id="GO:0004016">
    <property type="term" value="F:adenylate cyclase activity"/>
    <property type="evidence" value="ECO:0007669"/>
    <property type="project" value="UniProtKB-ARBA"/>
</dbReference>
<dbReference type="GO" id="GO:0000166">
    <property type="term" value="F:nucleotide binding"/>
    <property type="evidence" value="ECO:0007669"/>
    <property type="project" value="UniProtKB-KW"/>
</dbReference>
<evidence type="ECO:0000256" key="5">
    <source>
        <dbReference type="ARBA" id="ARBA00022741"/>
    </source>
</evidence>
<protein>
    <recommendedName>
        <fullName evidence="3">histidine kinase</fullName>
        <ecNumber evidence="3">2.7.13.3</ecNumber>
    </recommendedName>
</protein>
<feature type="modified residue" description="4-aspartylphosphate" evidence="9">
    <location>
        <position position="263"/>
    </location>
</feature>
<dbReference type="InterPro" id="IPR029787">
    <property type="entry name" value="Nucleotide_cyclase"/>
</dbReference>
<evidence type="ECO:0000256" key="9">
    <source>
        <dbReference type="PROSITE-ProRule" id="PRU00169"/>
    </source>
</evidence>
<keyword evidence="8 10" id="KW-0456">Lyase</keyword>
<dbReference type="SUPFAM" id="SSF47384">
    <property type="entry name" value="Homodimeric domain of signal transducing histidine kinase"/>
    <property type="match status" value="1"/>
</dbReference>
<dbReference type="SMART" id="SM00448">
    <property type="entry name" value="REC"/>
    <property type="match status" value="1"/>
</dbReference>
<organism evidence="13 14">
    <name type="scientific">Aureimonas endophytica</name>
    <dbReference type="NCBI Taxonomy" id="2027858"/>
    <lineage>
        <taxon>Bacteria</taxon>
        <taxon>Pseudomonadati</taxon>
        <taxon>Pseudomonadota</taxon>
        <taxon>Alphaproteobacteria</taxon>
        <taxon>Hyphomicrobiales</taxon>
        <taxon>Aurantimonadaceae</taxon>
        <taxon>Aureimonas</taxon>
    </lineage>
</organism>
<evidence type="ECO:0000259" key="12">
    <source>
        <dbReference type="PROSITE" id="PS50125"/>
    </source>
</evidence>
<keyword evidence="4" id="KW-0812">Transmembrane</keyword>
<dbReference type="InterPro" id="IPR001789">
    <property type="entry name" value="Sig_transdc_resp-reg_receiver"/>
</dbReference>
<evidence type="ECO:0000259" key="11">
    <source>
        <dbReference type="PROSITE" id="PS50110"/>
    </source>
</evidence>
<dbReference type="PROSITE" id="PS50125">
    <property type="entry name" value="GUANYLATE_CYCLASE_2"/>
    <property type="match status" value="1"/>
</dbReference>
<dbReference type="EMBL" id="BMIQ01000005">
    <property type="protein sequence ID" value="GGE12565.1"/>
    <property type="molecule type" value="Genomic_DNA"/>
</dbReference>
<evidence type="ECO:0000256" key="10">
    <source>
        <dbReference type="RuleBase" id="RU000405"/>
    </source>
</evidence>
<comment type="catalytic activity">
    <reaction evidence="1">
        <text>ATP + protein L-histidine = ADP + protein N-phospho-L-histidine.</text>
        <dbReference type="EC" id="2.7.13.3"/>
    </reaction>
</comment>
<accession>A0A916ZTY5</accession>
<name>A0A916ZTY5_9HYPH</name>
<dbReference type="SUPFAM" id="SSF55073">
    <property type="entry name" value="Nucleotide cyclase"/>
    <property type="match status" value="1"/>
</dbReference>
<evidence type="ECO:0000256" key="6">
    <source>
        <dbReference type="ARBA" id="ARBA00022989"/>
    </source>
</evidence>
<dbReference type="SMART" id="SM00388">
    <property type="entry name" value="HisKA"/>
    <property type="match status" value="1"/>
</dbReference>
<dbReference type="CDD" id="cd00082">
    <property type="entry name" value="HisKA"/>
    <property type="match status" value="1"/>
</dbReference>
<feature type="domain" description="Guanylate cyclase" evidence="12">
    <location>
        <begin position="384"/>
        <end position="509"/>
    </location>
</feature>
<keyword evidence="5" id="KW-0547">Nucleotide-binding</keyword>
<dbReference type="GO" id="GO:0016020">
    <property type="term" value="C:membrane"/>
    <property type="evidence" value="ECO:0007669"/>
    <property type="project" value="UniProtKB-SubCell"/>
</dbReference>
<proteinExistence type="inferred from homology"/>
<dbReference type="GO" id="GO:0009190">
    <property type="term" value="P:cyclic nucleotide biosynthetic process"/>
    <property type="evidence" value="ECO:0007669"/>
    <property type="project" value="InterPro"/>
</dbReference>
<dbReference type="Pfam" id="PF00072">
    <property type="entry name" value="Response_reg"/>
    <property type="match status" value="1"/>
</dbReference>
<evidence type="ECO:0000313" key="14">
    <source>
        <dbReference type="Proteomes" id="UP000644699"/>
    </source>
</evidence>
<sequence length="557" mass="59146">MDSARGQTRMSRAAFRIASRPMLSLDFDPRASALPEAGGDDPGVEGFAAFVRGRLQPAVRELGAEVEGLAAGLGEEPAPFGQDLARMRAAAVNLAASTAELETRLGDDPSPELGLDIRKLRHDLRTPITSILGYGELVAEEAAETGAAALAERLETVIADAQRLLGTLDTLSAFVRPERAGPPSETAPAGKTGDIVGIIPAPSRDPAAEIVQGHILVVDDNPAMRDLIERRLTRQGHAVTVRGSGEEALARIAEGGIDLMMLDLLMPGIDGLEVLRRLKAGAGATPLPVIVMSALNEAEAAVRCIEAGADDYLSKPLDETLLRARIGSSLERKFLRDRERRTLDLLRAERERSEMLLRNILPGSVVERLHAGESVVADAFDDVTVMFCDLVGFTSLAARLGTTETLQLLEDIFSRFDALADRHGLEKIKTIGDAYMVVGGIPDPLADSAARVLAMAAAMAGEVRATKHGTALGIRIGIDTGPAAGGIVGTKKFFYDVWGDTVNTASRLESTCEPGRIHVSQAVAEAAGAGFSFERRAPIDLAGKGRMQTFYLAGLNR</sequence>
<dbReference type="AlphaFoldDB" id="A0A916ZTY5"/>
<comment type="subcellular location">
    <subcellularLocation>
        <location evidence="2">Membrane</location>
    </subcellularLocation>
</comment>
<dbReference type="InterPro" id="IPR001054">
    <property type="entry name" value="A/G_cyclase"/>
</dbReference>
<reference evidence="13" key="2">
    <citation type="submission" date="2020-09" db="EMBL/GenBank/DDBJ databases">
        <authorList>
            <person name="Sun Q."/>
            <person name="Zhou Y."/>
        </authorList>
    </citation>
    <scope>NUCLEOTIDE SEQUENCE</scope>
    <source>
        <strain evidence="13">CGMCC 1.15367</strain>
    </source>
</reference>
<dbReference type="SMART" id="SM00044">
    <property type="entry name" value="CYCc"/>
    <property type="match status" value="1"/>
</dbReference>
<keyword evidence="7" id="KW-0472">Membrane</keyword>
<keyword evidence="9" id="KW-0597">Phosphoprotein</keyword>
<evidence type="ECO:0000256" key="3">
    <source>
        <dbReference type="ARBA" id="ARBA00012438"/>
    </source>
</evidence>
<dbReference type="PANTHER" id="PTHR11920">
    <property type="entry name" value="GUANYLYL CYCLASE"/>
    <property type="match status" value="1"/>
</dbReference>
<reference evidence="13" key="1">
    <citation type="journal article" date="2014" name="Int. J. Syst. Evol. Microbiol.">
        <title>Complete genome sequence of Corynebacterium casei LMG S-19264T (=DSM 44701T), isolated from a smear-ripened cheese.</title>
        <authorList>
            <consortium name="US DOE Joint Genome Institute (JGI-PGF)"/>
            <person name="Walter F."/>
            <person name="Albersmeier A."/>
            <person name="Kalinowski J."/>
            <person name="Ruckert C."/>
        </authorList>
    </citation>
    <scope>NUCLEOTIDE SEQUENCE</scope>
    <source>
        <strain evidence="13">CGMCC 1.15367</strain>
    </source>
</reference>
<evidence type="ECO:0000256" key="2">
    <source>
        <dbReference type="ARBA" id="ARBA00004370"/>
    </source>
</evidence>
<comment type="similarity">
    <text evidence="10">Belongs to the adenylyl cyclase class-4/guanylyl cyclase family.</text>
</comment>
<evidence type="ECO:0000256" key="8">
    <source>
        <dbReference type="ARBA" id="ARBA00023239"/>
    </source>
</evidence>
<dbReference type="PROSITE" id="PS00452">
    <property type="entry name" value="GUANYLATE_CYCLASE_1"/>
    <property type="match status" value="1"/>
</dbReference>
<dbReference type="Pfam" id="PF00512">
    <property type="entry name" value="HisKA"/>
    <property type="match status" value="1"/>
</dbReference>
<evidence type="ECO:0000256" key="1">
    <source>
        <dbReference type="ARBA" id="ARBA00000085"/>
    </source>
</evidence>
<feature type="domain" description="Response regulatory" evidence="11">
    <location>
        <begin position="214"/>
        <end position="330"/>
    </location>
</feature>
<dbReference type="CDD" id="cd07302">
    <property type="entry name" value="CHD"/>
    <property type="match status" value="1"/>
</dbReference>
<dbReference type="Pfam" id="PF00211">
    <property type="entry name" value="Guanylate_cyc"/>
    <property type="match status" value="1"/>
</dbReference>
<dbReference type="PANTHER" id="PTHR11920:SF335">
    <property type="entry name" value="GUANYLATE CYCLASE"/>
    <property type="match status" value="1"/>
</dbReference>
<dbReference type="Gene3D" id="3.40.50.2300">
    <property type="match status" value="1"/>
</dbReference>
<gene>
    <name evidence="13" type="ORF">GCM10011390_34660</name>
</gene>
<dbReference type="Proteomes" id="UP000644699">
    <property type="component" value="Unassembled WGS sequence"/>
</dbReference>
<keyword evidence="14" id="KW-1185">Reference proteome</keyword>
<evidence type="ECO:0000256" key="7">
    <source>
        <dbReference type="ARBA" id="ARBA00023136"/>
    </source>
</evidence>
<comment type="caution">
    <text evidence="13">The sequence shown here is derived from an EMBL/GenBank/DDBJ whole genome shotgun (WGS) entry which is preliminary data.</text>
</comment>
<dbReference type="RefSeq" id="WP_188910692.1">
    <property type="nucleotide sequence ID" value="NZ_BMIQ01000005.1"/>
</dbReference>
<dbReference type="InterPro" id="IPR018297">
    <property type="entry name" value="A/G_cyclase_CS"/>
</dbReference>
<dbReference type="InterPro" id="IPR050401">
    <property type="entry name" value="Cyclic_nucleotide_synthase"/>
</dbReference>
<dbReference type="InterPro" id="IPR011006">
    <property type="entry name" value="CheY-like_superfamily"/>
</dbReference>
<dbReference type="Gene3D" id="3.30.70.1230">
    <property type="entry name" value="Nucleotide cyclase"/>
    <property type="match status" value="1"/>
</dbReference>
<keyword evidence="6" id="KW-1133">Transmembrane helix</keyword>